<feature type="domain" description="SHSP" evidence="3">
    <location>
        <begin position="72"/>
        <end position="188"/>
    </location>
</feature>
<dbReference type="SMR" id="A0A9R1X456"/>
<dbReference type="PANTHER" id="PTHR47838">
    <property type="entry name" value="21.7 KDA CLASS VI HEAT SHOCK PROTEIN"/>
    <property type="match status" value="1"/>
</dbReference>
<sequence length="191" mass="21987">MASMKLEVVSEDQSLRKWCVPLREDIFATFMAKGSPIMHKVFGDKSLFGPLLFTKFFDPSDAFPLWEFEPGVLLSNLQNPCVDWLQTDSCYVLKSELPKIEKSSVRICVENGKVMEISGVWKNKGESSRTDWRSGEWWEHGFVRRLELPENTDWKKTEAYVYNDTVLDIRLPKTPSMEYCTEGVIKESSSG</sequence>
<dbReference type="InterPro" id="IPR002068">
    <property type="entry name" value="A-crystallin/Hsp20_dom"/>
</dbReference>
<comment type="caution">
    <text evidence="4">The sequence shown here is derived from an EMBL/GenBank/DDBJ whole genome shotgun (WGS) entry which is preliminary data.</text>
</comment>
<dbReference type="OrthoDB" id="1431247at2759"/>
<dbReference type="Pfam" id="PF00011">
    <property type="entry name" value="HSP20"/>
    <property type="match status" value="1"/>
</dbReference>
<dbReference type="PROSITE" id="PS01031">
    <property type="entry name" value="SHSP"/>
    <property type="match status" value="1"/>
</dbReference>
<accession>A0A9R1X456</accession>
<dbReference type="SUPFAM" id="SSF49764">
    <property type="entry name" value="HSP20-like chaperones"/>
    <property type="match status" value="1"/>
</dbReference>
<evidence type="ECO:0000256" key="1">
    <source>
        <dbReference type="PROSITE-ProRule" id="PRU00285"/>
    </source>
</evidence>
<evidence type="ECO:0000313" key="4">
    <source>
        <dbReference type="EMBL" id="KAJ0195392.1"/>
    </source>
</evidence>
<name>A0A9R1X456_LACSA</name>
<evidence type="ECO:0000259" key="3">
    <source>
        <dbReference type="PROSITE" id="PS01031"/>
    </source>
</evidence>
<gene>
    <name evidence="4" type="ORF">LSAT_V11C700384570</name>
</gene>
<dbReference type="EMBL" id="NBSK02000007">
    <property type="protein sequence ID" value="KAJ0195392.1"/>
    <property type="molecule type" value="Genomic_DNA"/>
</dbReference>
<evidence type="ECO:0000313" key="5">
    <source>
        <dbReference type="Proteomes" id="UP000235145"/>
    </source>
</evidence>
<protein>
    <recommendedName>
        <fullName evidence="3">SHSP domain-containing protein</fullName>
    </recommendedName>
</protein>
<reference evidence="4 5" key="1">
    <citation type="journal article" date="2017" name="Nat. Commun.">
        <title>Genome assembly with in vitro proximity ligation data and whole-genome triplication in lettuce.</title>
        <authorList>
            <person name="Reyes-Chin-Wo S."/>
            <person name="Wang Z."/>
            <person name="Yang X."/>
            <person name="Kozik A."/>
            <person name="Arikit S."/>
            <person name="Song C."/>
            <person name="Xia L."/>
            <person name="Froenicke L."/>
            <person name="Lavelle D.O."/>
            <person name="Truco M.J."/>
            <person name="Xia R."/>
            <person name="Zhu S."/>
            <person name="Xu C."/>
            <person name="Xu H."/>
            <person name="Xu X."/>
            <person name="Cox K."/>
            <person name="Korf I."/>
            <person name="Meyers B.C."/>
            <person name="Michelmore R.W."/>
        </authorList>
    </citation>
    <scope>NUCLEOTIDE SEQUENCE [LARGE SCALE GENOMIC DNA]</scope>
    <source>
        <strain evidence="5">cv. Salinas</strain>
        <tissue evidence="4">Seedlings</tissue>
    </source>
</reference>
<keyword evidence="5" id="KW-1185">Reference proteome</keyword>
<dbReference type="Gene3D" id="2.60.40.790">
    <property type="match status" value="1"/>
</dbReference>
<proteinExistence type="inferred from homology"/>
<comment type="similarity">
    <text evidence="1 2">Belongs to the small heat shock protein (HSP20) family.</text>
</comment>
<dbReference type="PANTHER" id="PTHR47838:SF1">
    <property type="entry name" value="21.7 KDA CLASS VI HEAT SHOCK PROTEIN"/>
    <property type="match status" value="1"/>
</dbReference>
<dbReference type="Gramene" id="rna-gnl|WGS:NBSK|LSAT_7X108120_mrna">
    <property type="protein sequence ID" value="cds-PLY96238.1"/>
    <property type="gene ID" value="gene-LSAT_7X108120"/>
</dbReference>
<dbReference type="AlphaFoldDB" id="A0A9R1X456"/>
<evidence type="ECO:0000256" key="2">
    <source>
        <dbReference type="RuleBase" id="RU003616"/>
    </source>
</evidence>
<organism evidence="4 5">
    <name type="scientific">Lactuca sativa</name>
    <name type="common">Garden lettuce</name>
    <dbReference type="NCBI Taxonomy" id="4236"/>
    <lineage>
        <taxon>Eukaryota</taxon>
        <taxon>Viridiplantae</taxon>
        <taxon>Streptophyta</taxon>
        <taxon>Embryophyta</taxon>
        <taxon>Tracheophyta</taxon>
        <taxon>Spermatophyta</taxon>
        <taxon>Magnoliopsida</taxon>
        <taxon>eudicotyledons</taxon>
        <taxon>Gunneridae</taxon>
        <taxon>Pentapetalae</taxon>
        <taxon>asterids</taxon>
        <taxon>campanulids</taxon>
        <taxon>Asterales</taxon>
        <taxon>Asteraceae</taxon>
        <taxon>Cichorioideae</taxon>
        <taxon>Cichorieae</taxon>
        <taxon>Lactucinae</taxon>
        <taxon>Lactuca</taxon>
    </lineage>
</organism>
<dbReference type="InterPro" id="IPR008978">
    <property type="entry name" value="HSP20-like_chaperone"/>
</dbReference>
<dbReference type="Proteomes" id="UP000235145">
    <property type="component" value="Unassembled WGS sequence"/>
</dbReference>